<sequence length="619" mass="66459">MQTTALCDDAIVWLGVACQTADPATACSARDMEKSSPDKAGISSLLQAARFVLPYKKQILLASVALLFTAGLTLGLVQYVRIIVDSGFVAGSTQSLSGAILGFLAVAILQALGTFARFYWVSWLGERVTADIRKAVFDHLLTMHPAYFEDNVSGEIQSRITTDTTLLQTVIGSSASIALRNTLLLIGGVIFLFITNPRLTSVVLLCIPLIIGPIIIFGRKVRNLSRRTQDQIANVGAYVGESIQQIKTVQAYNHQREDQRLFAGHVENAFNVALSQIRSRSLLIAIVMTLVFVAMAGMIWVGGQDVINGRMSAGELTAFVVYAVMVASAVGAISQVFGDLQRAAGATERLIELLNAESAISAPAAPASLPASLNGSLQFKTLRFCYPTRPDTPALDGFELTIAAGSSLALVGPSGAGKSTLFDLLLRFYDPLSGQILLDGVDIRALDPMELRRHFALVSQQPTIFTGTVADNIRYGCPDASDEAVRAAADAAFASEFITRLPETWNSQLGEAGIRLSGGQKQRLAIARAILKDPKILLLDEATSALDAESERTVQVALEKLMQGRTTLIIAHRLATVRNVDRIAVMEAGRLIATGSHDELLSSSPLYARLSALQFDTHI</sequence>
<dbReference type="InterPro" id="IPR027417">
    <property type="entry name" value="P-loop_NTPase"/>
</dbReference>
<dbReference type="SUPFAM" id="SSF52540">
    <property type="entry name" value="P-loop containing nucleoside triphosphate hydrolases"/>
    <property type="match status" value="1"/>
</dbReference>
<dbReference type="CDD" id="cd18575">
    <property type="entry name" value="ABC_6TM_bac_exporter_ABCB8_10_like"/>
    <property type="match status" value="1"/>
</dbReference>
<dbReference type="InterPro" id="IPR017871">
    <property type="entry name" value="ABC_transporter-like_CS"/>
</dbReference>
<proteinExistence type="predicted"/>
<comment type="caution">
    <text evidence="10">The sequence shown here is derived from an EMBL/GenBank/DDBJ whole genome shotgun (WGS) entry which is preliminary data.</text>
</comment>
<evidence type="ECO:0000256" key="6">
    <source>
        <dbReference type="ARBA" id="ARBA00023136"/>
    </source>
</evidence>
<evidence type="ECO:0008006" key="11">
    <source>
        <dbReference type="Google" id="ProtNLM"/>
    </source>
</evidence>
<dbReference type="PROSITE" id="PS00211">
    <property type="entry name" value="ABC_TRANSPORTER_1"/>
    <property type="match status" value="1"/>
</dbReference>
<dbReference type="PANTHER" id="PTHR43394">
    <property type="entry name" value="ATP-DEPENDENT PERMEASE MDL1, MITOCHONDRIAL"/>
    <property type="match status" value="1"/>
</dbReference>
<keyword evidence="5 7" id="KW-1133">Transmembrane helix</keyword>
<feature type="transmembrane region" description="Helical" evidence="7">
    <location>
        <begin position="59"/>
        <end position="80"/>
    </location>
</feature>
<dbReference type="Gene3D" id="1.20.1560.10">
    <property type="entry name" value="ABC transporter type 1, transmembrane domain"/>
    <property type="match status" value="1"/>
</dbReference>
<evidence type="ECO:0000256" key="2">
    <source>
        <dbReference type="ARBA" id="ARBA00022692"/>
    </source>
</evidence>
<evidence type="ECO:0000256" key="5">
    <source>
        <dbReference type="ARBA" id="ARBA00022989"/>
    </source>
</evidence>
<gene>
    <name evidence="10" type="ORF">LCGC14_0139500</name>
</gene>
<feature type="transmembrane region" description="Helical" evidence="7">
    <location>
        <begin position="100"/>
        <end position="120"/>
    </location>
</feature>
<reference evidence="10" key="1">
    <citation type="journal article" date="2015" name="Nature">
        <title>Complex archaea that bridge the gap between prokaryotes and eukaryotes.</title>
        <authorList>
            <person name="Spang A."/>
            <person name="Saw J.H."/>
            <person name="Jorgensen S.L."/>
            <person name="Zaremba-Niedzwiedzka K."/>
            <person name="Martijn J."/>
            <person name="Lind A.E."/>
            <person name="van Eijk R."/>
            <person name="Schleper C."/>
            <person name="Guy L."/>
            <person name="Ettema T.J."/>
        </authorList>
    </citation>
    <scope>NUCLEOTIDE SEQUENCE</scope>
</reference>
<keyword evidence="6 7" id="KW-0472">Membrane</keyword>
<dbReference type="EMBL" id="LAZR01000048">
    <property type="protein sequence ID" value="KKN99157.1"/>
    <property type="molecule type" value="Genomic_DNA"/>
</dbReference>
<dbReference type="SMART" id="SM00382">
    <property type="entry name" value="AAA"/>
    <property type="match status" value="1"/>
</dbReference>
<dbReference type="Pfam" id="PF00664">
    <property type="entry name" value="ABC_membrane"/>
    <property type="match status" value="1"/>
</dbReference>
<dbReference type="GO" id="GO:0005524">
    <property type="term" value="F:ATP binding"/>
    <property type="evidence" value="ECO:0007669"/>
    <property type="project" value="UniProtKB-KW"/>
</dbReference>
<keyword evidence="2 7" id="KW-0812">Transmembrane</keyword>
<accession>A0A0F9VH34</accession>
<feature type="domain" description="ABC transmembrane type-1" evidence="9">
    <location>
        <begin position="60"/>
        <end position="342"/>
    </location>
</feature>
<dbReference type="GO" id="GO:0015421">
    <property type="term" value="F:ABC-type oligopeptide transporter activity"/>
    <property type="evidence" value="ECO:0007669"/>
    <property type="project" value="TreeGrafter"/>
</dbReference>
<dbReference type="InterPro" id="IPR036640">
    <property type="entry name" value="ABC1_TM_sf"/>
</dbReference>
<dbReference type="Pfam" id="PF00005">
    <property type="entry name" value="ABC_tran"/>
    <property type="match status" value="1"/>
</dbReference>
<dbReference type="AlphaFoldDB" id="A0A0F9VH34"/>
<dbReference type="InterPro" id="IPR011527">
    <property type="entry name" value="ABC1_TM_dom"/>
</dbReference>
<feature type="transmembrane region" description="Helical" evidence="7">
    <location>
        <begin position="177"/>
        <end position="194"/>
    </location>
</feature>
<evidence type="ECO:0000256" key="7">
    <source>
        <dbReference type="SAM" id="Phobius"/>
    </source>
</evidence>
<evidence type="ECO:0000259" key="8">
    <source>
        <dbReference type="PROSITE" id="PS50893"/>
    </source>
</evidence>
<keyword evidence="3" id="KW-0547">Nucleotide-binding</keyword>
<dbReference type="InterPro" id="IPR003439">
    <property type="entry name" value="ABC_transporter-like_ATP-bd"/>
</dbReference>
<protein>
    <recommendedName>
        <fullName evidence="11">ABC transporter, permease/ATP-binding protein</fullName>
    </recommendedName>
</protein>
<evidence type="ECO:0000259" key="9">
    <source>
        <dbReference type="PROSITE" id="PS50929"/>
    </source>
</evidence>
<evidence type="ECO:0000256" key="3">
    <source>
        <dbReference type="ARBA" id="ARBA00022741"/>
    </source>
</evidence>
<dbReference type="GO" id="GO:0016887">
    <property type="term" value="F:ATP hydrolysis activity"/>
    <property type="evidence" value="ECO:0007669"/>
    <property type="project" value="InterPro"/>
</dbReference>
<evidence type="ECO:0000256" key="4">
    <source>
        <dbReference type="ARBA" id="ARBA00022840"/>
    </source>
</evidence>
<dbReference type="GO" id="GO:0090374">
    <property type="term" value="P:oligopeptide export from mitochondrion"/>
    <property type="evidence" value="ECO:0007669"/>
    <property type="project" value="TreeGrafter"/>
</dbReference>
<dbReference type="GO" id="GO:0005743">
    <property type="term" value="C:mitochondrial inner membrane"/>
    <property type="evidence" value="ECO:0007669"/>
    <property type="project" value="TreeGrafter"/>
</dbReference>
<organism evidence="10">
    <name type="scientific">marine sediment metagenome</name>
    <dbReference type="NCBI Taxonomy" id="412755"/>
    <lineage>
        <taxon>unclassified sequences</taxon>
        <taxon>metagenomes</taxon>
        <taxon>ecological metagenomes</taxon>
    </lineage>
</organism>
<dbReference type="InterPro" id="IPR039421">
    <property type="entry name" value="Type_1_exporter"/>
</dbReference>
<dbReference type="NCBIfam" id="TIGR02204">
    <property type="entry name" value="MsbA_rel"/>
    <property type="match status" value="1"/>
</dbReference>
<feature type="transmembrane region" description="Helical" evidence="7">
    <location>
        <begin position="313"/>
        <end position="333"/>
    </location>
</feature>
<dbReference type="PROSITE" id="PS50929">
    <property type="entry name" value="ABC_TM1F"/>
    <property type="match status" value="1"/>
</dbReference>
<dbReference type="PANTHER" id="PTHR43394:SF1">
    <property type="entry name" value="ATP-BINDING CASSETTE SUB-FAMILY B MEMBER 10, MITOCHONDRIAL"/>
    <property type="match status" value="1"/>
</dbReference>
<feature type="transmembrane region" description="Helical" evidence="7">
    <location>
        <begin position="282"/>
        <end position="301"/>
    </location>
</feature>
<keyword evidence="4" id="KW-0067">ATP-binding</keyword>
<feature type="domain" description="ABC transporter" evidence="8">
    <location>
        <begin position="377"/>
        <end position="613"/>
    </location>
</feature>
<evidence type="ECO:0000256" key="1">
    <source>
        <dbReference type="ARBA" id="ARBA00004141"/>
    </source>
</evidence>
<dbReference type="InterPro" id="IPR003593">
    <property type="entry name" value="AAA+_ATPase"/>
</dbReference>
<comment type="subcellular location">
    <subcellularLocation>
        <location evidence="1">Membrane</location>
        <topology evidence="1">Multi-pass membrane protein</topology>
    </subcellularLocation>
</comment>
<dbReference type="InterPro" id="IPR011918">
    <property type="entry name" value="ABC_MsbA_ATP-bd"/>
</dbReference>
<dbReference type="FunFam" id="3.40.50.300:FF:000218">
    <property type="entry name" value="Multidrug ABC transporter ATP-binding protein"/>
    <property type="match status" value="1"/>
</dbReference>
<name>A0A0F9VH34_9ZZZZ</name>
<dbReference type="SUPFAM" id="SSF90123">
    <property type="entry name" value="ABC transporter transmembrane region"/>
    <property type="match status" value="1"/>
</dbReference>
<dbReference type="PROSITE" id="PS50893">
    <property type="entry name" value="ABC_TRANSPORTER_2"/>
    <property type="match status" value="1"/>
</dbReference>
<evidence type="ECO:0000313" key="10">
    <source>
        <dbReference type="EMBL" id="KKN99157.1"/>
    </source>
</evidence>
<dbReference type="Gene3D" id="3.40.50.300">
    <property type="entry name" value="P-loop containing nucleotide triphosphate hydrolases"/>
    <property type="match status" value="1"/>
</dbReference>
<feature type="transmembrane region" description="Helical" evidence="7">
    <location>
        <begin position="200"/>
        <end position="218"/>
    </location>
</feature>